<evidence type="ECO:0000256" key="3">
    <source>
        <dbReference type="PROSITE-ProRule" id="PRU00182"/>
    </source>
</evidence>
<evidence type="ECO:0000313" key="5">
    <source>
        <dbReference type="EMBL" id="PNT95546.1"/>
    </source>
</evidence>
<comment type="caution">
    <text evidence="5">The sequence shown here is derived from an EMBL/GenBank/DDBJ whole genome shotgun (WGS) entry which is preliminary data.</text>
</comment>
<dbReference type="AlphaFoldDB" id="A0A2K2F9U2"/>
<dbReference type="InterPro" id="IPR002877">
    <property type="entry name" value="RNA_MeTrfase_FtsJ_dom"/>
</dbReference>
<protein>
    <recommendedName>
        <fullName evidence="4">Ribosomal RNA methyltransferase FtsJ domain-containing protein</fullName>
    </recommendedName>
</protein>
<keyword evidence="6" id="KW-1185">Reference proteome</keyword>
<sequence length="264" mass="29685">MKKIKLYELLCKNFAYEDKEAKSLIMAGKVFVDNKLIDKPGECVYDNSVITIKDNKKKYVTRSGYKLEKAISYFNIDVKNKIAVDIGASEGGFTDCLLQHGIGKVYSVDVAYGILAWKIRQDSRVIPLERTNARLLSFKNIGEYADIITVDVSFISLKLIFPVINDILHANGECICLIKPQFEAPANEVGKNGVITNTTVLLKIIHDLITHAEYNQLNINGLTYSPIRGNNGAIEYLLYLKRDKKYNDDEVKNIIQAVITESLA</sequence>
<dbReference type="SUPFAM" id="SSF53335">
    <property type="entry name" value="S-adenosyl-L-methionine-dependent methyltransferases"/>
    <property type="match status" value="1"/>
</dbReference>
<dbReference type="InterPro" id="IPR029063">
    <property type="entry name" value="SAM-dependent_MTases_sf"/>
</dbReference>
<dbReference type="PANTHER" id="PTHR32319:SF0">
    <property type="entry name" value="BACTERIAL HEMOLYSIN-LIKE PROTEIN"/>
    <property type="match status" value="1"/>
</dbReference>
<comment type="similarity">
    <text evidence="2">Belongs to the TlyA family.</text>
</comment>
<dbReference type="Pfam" id="PF01728">
    <property type="entry name" value="FtsJ"/>
    <property type="match status" value="1"/>
</dbReference>
<dbReference type="Gene3D" id="3.10.290.10">
    <property type="entry name" value="RNA-binding S4 domain"/>
    <property type="match status" value="1"/>
</dbReference>
<dbReference type="InterPro" id="IPR004538">
    <property type="entry name" value="Hemolysin_A/TlyA"/>
</dbReference>
<accession>A0A2K2F9U2</accession>
<dbReference type="Gene3D" id="3.40.50.150">
    <property type="entry name" value="Vaccinia Virus protein VP39"/>
    <property type="match status" value="1"/>
</dbReference>
<dbReference type="PANTHER" id="PTHR32319">
    <property type="entry name" value="BACTERIAL HEMOLYSIN-LIKE PROTEIN"/>
    <property type="match status" value="1"/>
</dbReference>
<dbReference type="GO" id="GO:0032259">
    <property type="term" value="P:methylation"/>
    <property type="evidence" value="ECO:0007669"/>
    <property type="project" value="InterPro"/>
</dbReference>
<evidence type="ECO:0000256" key="1">
    <source>
        <dbReference type="ARBA" id="ARBA00022884"/>
    </source>
</evidence>
<dbReference type="SUPFAM" id="SSF55174">
    <property type="entry name" value="Alpha-L RNA-binding motif"/>
    <property type="match status" value="1"/>
</dbReference>
<dbReference type="GO" id="GO:0008168">
    <property type="term" value="F:methyltransferase activity"/>
    <property type="evidence" value="ECO:0007669"/>
    <property type="project" value="InterPro"/>
</dbReference>
<evidence type="ECO:0000259" key="4">
    <source>
        <dbReference type="Pfam" id="PF01728"/>
    </source>
</evidence>
<name>A0A2K2F9U2_9CLOT</name>
<reference evidence="5 6" key="1">
    <citation type="submission" date="2017-06" db="EMBL/GenBank/DDBJ databases">
        <title>Investigating the central metabolism of Clostridium thermosuccinogenes.</title>
        <authorList>
            <person name="Koendjbiharie J.G."/>
            <person name="van Kranenburg R."/>
        </authorList>
    </citation>
    <scope>NUCLEOTIDE SEQUENCE [LARGE SCALE GENOMIC DNA]</scope>
    <source>
        <strain evidence="5 6">DSM 5806</strain>
    </source>
</reference>
<keyword evidence="1 3" id="KW-0694">RNA-binding</keyword>
<dbReference type="GO" id="GO:0003723">
    <property type="term" value="F:RNA binding"/>
    <property type="evidence" value="ECO:0007669"/>
    <property type="project" value="UniProtKB-KW"/>
</dbReference>
<dbReference type="CDD" id="cd00165">
    <property type="entry name" value="S4"/>
    <property type="match status" value="1"/>
</dbReference>
<proteinExistence type="inferred from homology"/>
<dbReference type="NCBIfam" id="TIGR00478">
    <property type="entry name" value="tly"/>
    <property type="match status" value="1"/>
</dbReference>
<evidence type="ECO:0000256" key="2">
    <source>
        <dbReference type="ARBA" id="ARBA00029460"/>
    </source>
</evidence>
<dbReference type="PIRSF" id="PIRSF005578">
    <property type="entry name" value="TlyA"/>
    <property type="match status" value="1"/>
</dbReference>
<feature type="domain" description="Ribosomal RNA methyltransferase FtsJ" evidence="4">
    <location>
        <begin position="59"/>
        <end position="241"/>
    </location>
</feature>
<dbReference type="KEGG" id="cthd:CDO33_20200"/>
<dbReference type="OrthoDB" id="9784736at2"/>
<gene>
    <name evidence="5" type="ORF">CDQ84_16930</name>
</gene>
<dbReference type="InterPro" id="IPR036986">
    <property type="entry name" value="S4_RNA-bd_sf"/>
</dbReference>
<organism evidence="5 6">
    <name type="scientific">Clostridium thermosuccinogenes</name>
    <dbReference type="NCBI Taxonomy" id="84032"/>
    <lineage>
        <taxon>Bacteria</taxon>
        <taxon>Bacillati</taxon>
        <taxon>Bacillota</taxon>
        <taxon>Clostridia</taxon>
        <taxon>Eubacteriales</taxon>
        <taxon>Clostridiaceae</taxon>
        <taxon>Clostridium</taxon>
    </lineage>
</organism>
<dbReference type="InterPro" id="IPR047048">
    <property type="entry name" value="TlyA"/>
</dbReference>
<dbReference type="EMBL" id="NIOJ01000064">
    <property type="protein sequence ID" value="PNT95546.1"/>
    <property type="molecule type" value="Genomic_DNA"/>
</dbReference>
<dbReference type="RefSeq" id="WP_103082923.1">
    <property type="nucleotide sequence ID" value="NZ_CP021850.1"/>
</dbReference>
<dbReference type="PROSITE" id="PS50889">
    <property type="entry name" value="S4"/>
    <property type="match status" value="1"/>
</dbReference>
<dbReference type="Proteomes" id="UP000236151">
    <property type="component" value="Unassembled WGS sequence"/>
</dbReference>
<evidence type="ECO:0000313" key="6">
    <source>
        <dbReference type="Proteomes" id="UP000236151"/>
    </source>
</evidence>